<dbReference type="InterPro" id="IPR005532">
    <property type="entry name" value="SUMF_dom"/>
</dbReference>
<keyword evidence="4" id="KW-1185">Reference proteome</keyword>
<reference evidence="3 4" key="1">
    <citation type="submission" date="2015-10" db="EMBL/GenBank/DDBJ databases">
        <authorList>
            <person name="Gilbert D.G."/>
        </authorList>
    </citation>
    <scope>NUCLEOTIDE SEQUENCE [LARGE SCALE GENOMIC DNA]</scope>
    <source>
        <strain evidence="3">COMA1</strain>
    </source>
</reference>
<dbReference type="Proteomes" id="UP000199032">
    <property type="component" value="Unassembled WGS sequence"/>
</dbReference>
<evidence type="ECO:0000259" key="2">
    <source>
        <dbReference type="Pfam" id="PF03781"/>
    </source>
</evidence>
<feature type="domain" description="Sulfatase-modifying factor enzyme-like" evidence="2">
    <location>
        <begin position="61"/>
        <end position="284"/>
    </location>
</feature>
<dbReference type="PANTHER" id="PTHR23150">
    <property type="entry name" value="SULFATASE MODIFYING FACTOR 1, 2"/>
    <property type="match status" value="1"/>
</dbReference>
<dbReference type="Gene3D" id="3.90.1580.10">
    <property type="entry name" value="paralog of FGE (formylglycine-generating enzyme)"/>
    <property type="match status" value="1"/>
</dbReference>
<sequence>MLDSKFKLVFLFVVLACAAMPIVAIMRGTTVTPYEKPTSDTVAEVVSTADSAPGEEPFSGEMVTIPAGAFIRGTEGGGFDERPQRTIYLDAFSIDRYEVTNYQYQQFVVATGHRKPGLPSRYAKSGARVRGINQPIVYVSWDDADGYCRWKGKRLPTEAEWEKAMRGTDGRLWPWGDTEQPDGANWARVQDGHEASARVGTFQSDKSPYGVMDGAGNVMEWVADWYDETYYKSSPDQNPPSPEYGTYRVLRGGGYTTAGGDVRITSRSKMMQDFRDETIGFRCANSPVGTVGEEKGKPEELTENQSSKGSKTRPK</sequence>
<proteinExistence type="predicted"/>
<dbReference type="RefSeq" id="WP_090747897.1">
    <property type="nucleotide sequence ID" value="NZ_CZQA01000008.1"/>
</dbReference>
<dbReference type="InterPro" id="IPR016187">
    <property type="entry name" value="CTDL_fold"/>
</dbReference>
<dbReference type="PANTHER" id="PTHR23150:SF19">
    <property type="entry name" value="FORMYLGLYCINE-GENERATING ENZYME"/>
    <property type="match status" value="1"/>
</dbReference>
<evidence type="ECO:0000313" key="4">
    <source>
        <dbReference type="Proteomes" id="UP000199032"/>
    </source>
</evidence>
<dbReference type="EMBL" id="CZQA01000008">
    <property type="protein sequence ID" value="CUS35535.1"/>
    <property type="molecule type" value="Genomic_DNA"/>
</dbReference>
<dbReference type="Pfam" id="PF03781">
    <property type="entry name" value="FGE-sulfatase"/>
    <property type="match status" value="1"/>
</dbReference>
<evidence type="ECO:0000313" key="3">
    <source>
        <dbReference type="EMBL" id="CUS35535.1"/>
    </source>
</evidence>
<accession>A0A0S4LEB3</accession>
<feature type="region of interest" description="Disordered" evidence="1">
    <location>
        <begin position="284"/>
        <end position="315"/>
    </location>
</feature>
<dbReference type="STRING" id="1742972.COMA1_20326"/>
<dbReference type="InterPro" id="IPR051043">
    <property type="entry name" value="Sulfatase_Mod_Factor_Kinase"/>
</dbReference>
<organism evidence="3 4">
    <name type="scientific">Candidatus Nitrospira nitrosa</name>
    <dbReference type="NCBI Taxonomy" id="1742972"/>
    <lineage>
        <taxon>Bacteria</taxon>
        <taxon>Pseudomonadati</taxon>
        <taxon>Nitrospirota</taxon>
        <taxon>Nitrospiria</taxon>
        <taxon>Nitrospirales</taxon>
        <taxon>Nitrospiraceae</taxon>
        <taxon>Nitrospira</taxon>
    </lineage>
</organism>
<dbReference type="InterPro" id="IPR042095">
    <property type="entry name" value="SUMF_sf"/>
</dbReference>
<gene>
    <name evidence="3" type="ORF">COMA1_20326</name>
</gene>
<dbReference type="AlphaFoldDB" id="A0A0S4LEB3"/>
<protein>
    <recommendedName>
        <fullName evidence="2">Sulfatase-modifying factor enzyme-like domain-containing protein</fullName>
    </recommendedName>
</protein>
<evidence type="ECO:0000256" key="1">
    <source>
        <dbReference type="SAM" id="MobiDB-lite"/>
    </source>
</evidence>
<dbReference type="SUPFAM" id="SSF56436">
    <property type="entry name" value="C-type lectin-like"/>
    <property type="match status" value="1"/>
</dbReference>
<name>A0A0S4LEB3_9BACT</name>
<dbReference type="OrthoDB" id="9812707at2"/>
<dbReference type="GO" id="GO:0120147">
    <property type="term" value="F:formylglycine-generating oxidase activity"/>
    <property type="evidence" value="ECO:0007669"/>
    <property type="project" value="TreeGrafter"/>
</dbReference>